<dbReference type="EMBL" id="JADEXP010000007">
    <property type="protein sequence ID" value="MBE9065425.1"/>
    <property type="molecule type" value="Genomic_DNA"/>
</dbReference>
<comment type="caution">
    <text evidence="1">The sequence shown here is derived from an EMBL/GenBank/DDBJ whole genome shotgun (WGS) entry which is preliminary data.</text>
</comment>
<dbReference type="RefSeq" id="WP_193990371.1">
    <property type="nucleotide sequence ID" value="NZ_JADEXP010000007.1"/>
</dbReference>
<evidence type="ECO:0000313" key="1">
    <source>
        <dbReference type="EMBL" id="MBE9065425.1"/>
    </source>
</evidence>
<keyword evidence="2" id="KW-1185">Reference proteome</keyword>
<gene>
    <name evidence="1" type="ORF">IQ260_02025</name>
</gene>
<organism evidence="1 2">
    <name type="scientific">Leptolyngbya cf. ectocarpi LEGE 11479</name>
    <dbReference type="NCBI Taxonomy" id="1828722"/>
    <lineage>
        <taxon>Bacteria</taxon>
        <taxon>Bacillati</taxon>
        <taxon>Cyanobacteriota</taxon>
        <taxon>Cyanophyceae</taxon>
        <taxon>Leptolyngbyales</taxon>
        <taxon>Leptolyngbyaceae</taxon>
        <taxon>Leptolyngbya group</taxon>
        <taxon>Leptolyngbya</taxon>
    </lineage>
</organism>
<proteinExistence type="predicted"/>
<evidence type="ECO:0000313" key="2">
    <source>
        <dbReference type="Proteomes" id="UP000615026"/>
    </source>
</evidence>
<protein>
    <submittedName>
        <fullName evidence="1">Uncharacterized protein</fullName>
    </submittedName>
</protein>
<dbReference type="AlphaFoldDB" id="A0A928ZPP7"/>
<name>A0A928ZPP7_LEPEC</name>
<dbReference type="Proteomes" id="UP000615026">
    <property type="component" value="Unassembled WGS sequence"/>
</dbReference>
<sequence>MKIEFVPLIQLQRELYNIPQGQERFRVYLETMLNADASDVDLLPMVVMNPMGQSHVPTMLDTLLAMNADGIAKDAIAKTLNQWDDIASAFKLGLVIADDRMGAWTNRYTSEFSIRFEMQNHLKRGWLSVLLWTSEEPSVQKVQEETLITVYRAAYIQQHGLAHTLQEMLNQEGYAMAMAGCQHPTLEKDDMAYTHKIISPYLLTQDYATIMTCLFGDQVAHALGYKPQGLSQHAGLAWALHQAQHNNPIHSQW</sequence>
<reference evidence="1" key="1">
    <citation type="submission" date="2020-10" db="EMBL/GenBank/DDBJ databases">
        <authorList>
            <person name="Castelo-Branco R."/>
            <person name="Eusebio N."/>
            <person name="Adriana R."/>
            <person name="Vieira A."/>
            <person name="Brugerolle De Fraissinette N."/>
            <person name="Rezende De Castro R."/>
            <person name="Schneider M.P."/>
            <person name="Vasconcelos V."/>
            <person name="Leao P.N."/>
        </authorList>
    </citation>
    <scope>NUCLEOTIDE SEQUENCE</scope>
    <source>
        <strain evidence="1">LEGE 11479</strain>
    </source>
</reference>
<accession>A0A928ZPP7</accession>